<organism evidence="2 3">
    <name type="scientific">Lactuca saligna</name>
    <name type="common">Willowleaf lettuce</name>
    <dbReference type="NCBI Taxonomy" id="75948"/>
    <lineage>
        <taxon>Eukaryota</taxon>
        <taxon>Viridiplantae</taxon>
        <taxon>Streptophyta</taxon>
        <taxon>Embryophyta</taxon>
        <taxon>Tracheophyta</taxon>
        <taxon>Spermatophyta</taxon>
        <taxon>Magnoliopsida</taxon>
        <taxon>eudicotyledons</taxon>
        <taxon>Gunneridae</taxon>
        <taxon>Pentapetalae</taxon>
        <taxon>asterids</taxon>
        <taxon>campanulids</taxon>
        <taxon>Asterales</taxon>
        <taxon>Asteraceae</taxon>
        <taxon>Cichorioideae</taxon>
        <taxon>Cichorieae</taxon>
        <taxon>Lactucinae</taxon>
        <taxon>Lactuca</taxon>
    </lineage>
</organism>
<dbReference type="Proteomes" id="UP001177003">
    <property type="component" value="Chromosome 0"/>
</dbReference>
<sequence>MGHSSPVRDPPLKSNLKATRNPNGTMETSKVDTPINLGEKTQVIPPRVLTVESTPKQTKVIPPRVLTAVSFHDEIRTSGITANISIMDANVTMGEVVLNTAAPRQSFSCCLIYL</sequence>
<reference evidence="2" key="1">
    <citation type="submission" date="2023-04" db="EMBL/GenBank/DDBJ databases">
        <authorList>
            <person name="Vijverberg K."/>
            <person name="Xiong W."/>
            <person name="Schranz E."/>
        </authorList>
    </citation>
    <scope>NUCLEOTIDE SEQUENCE</scope>
</reference>
<evidence type="ECO:0000313" key="3">
    <source>
        <dbReference type="Proteomes" id="UP001177003"/>
    </source>
</evidence>
<proteinExistence type="predicted"/>
<dbReference type="AlphaFoldDB" id="A0AA35UQU3"/>
<evidence type="ECO:0000313" key="2">
    <source>
        <dbReference type="EMBL" id="CAI9262249.1"/>
    </source>
</evidence>
<feature type="region of interest" description="Disordered" evidence="1">
    <location>
        <begin position="1"/>
        <end position="39"/>
    </location>
</feature>
<name>A0AA35UQU3_LACSI</name>
<protein>
    <submittedName>
        <fullName evidence="2">Uncharacterized protein</fullName>
    </submittedName>
</protein>
<evidence type="ECO:0000256" key="1">
    <source>
        <dbReference type="SAM" id="MobiDB-lite"/>
    </source>
</evidence>
<dbReference type="EMBL" id="OX465086">
    <property type="protein sequence ID" value="CAI9262249.1"/>
    <property type="molecule type" value="Genomic_DNA"/>
</dbReference>
<feature type="compositionally biased region" description="Polar residues" evidence="1">
    <location>
        <begin position="16"/>
        <end position="28"/>
    </location>
</feature>
<accession>A0AA35UQU3</accession>
<gene>
    <name evidence="2" type="ORF">LSALG_LOCUS2998</name>
</gene>
<keyword evidence="3" id="KW-1185">Reference proteome</keyword>